<accession>G5S681</accession>
<protein>
    <submittedName>
        <fullName evidence="2">DedA family inner membrane protein YabI</fullName>
    </submittedName>
</protein>
<evidence type="ECO:0000313" key="3">
    <source>
        <dbReference type="Proteomes" id="UP000003536"/>
    </source>
</evidence>
<keyword evidence="1" id="KW-0472">Membrane</keyword>
<dbReference type="PATRIC" id="fig|913086.3.peg.198"/>
<proteinExistence type="predicted"/>
<dbReference type="AlphaFoldDB" id="G5S681"/>
<keyword evidence="1" id="KW-1133">Transmembrane helix</keyword>
<keyword evidence="1" id="KW-0812">Transmembrane</keyword>
<feature type="transmembrane region" description="Helical" evidence="1">
    <location>
        <begin position="9"/>
        <end position="28"/>
    </location>
</feature>
<evidence type="ECO:0000313" key="2">
    <source>
        <dbReference type="EMBL" id="EHD06813.1"/>
    </source>
</evidence>
<dbReference type="EMBL" id="AFCX01000092">
    <property type="protein sequence ID" value="EHD06813.1"/>
    <property type="molecule type" value="Genomic_DNA"/>
</dbReference>
<gene>
    <name evidence="2" type="ORF">LTSEWAN_0252</name>
</gene>
<dbReference type="Proteomes" id="UP000003536">
    <property type="component" value="Unassembled WGS sequence"/>
</dbReference>
<name>G5S681_SALET</name>
<sequence length="46" mass="5167">TAYFPRSRLLYLAPLTLGIGVVALVVLVRHPLMPVYIDILRKVVGY</sequence>
<feature type="non-terminal residue" evidence="2">
    <location>
        <position position="1"/>
    </location>
</feature>
<reference evidence="2 3" key="1">
    <citation type="journal article" date="2011" name="BMC Genomics">
        <title>Genome sequencing reveals diversification of virulence factor content and possible host adaptation in distinct subpopulations of Salmonella enterica.</title>
        <authorList>
            <person name="den Bakker H.C."/>
            <person name="Moreno Switt A.I."/>
            <person name="Govoni G."/>
            <person name="Cummings C.A."/>
            <person name="Ranieri M.L."/>
            <person name="Degoricija L."/>
            <person name="Hoelzer K."/>
            <person name="Rodriguez-Rivera L.D."/>
            <person name="Brown S."/>
            <person name="Bolchacova E."/>
            <person name="Furtado M.R."/>
            <person name="Wiedmann M."/>
        </authorList>
    </citation>
    <scope>NUCLEOTIDE SEQUENCE [LARGE SCALE GENOMIC DNA]</scope>
    <source>
        <strain evidence="2 3">A4-580</strain>
    </source>
</reference>
<evidence type="ECO:0000256" key="1">
    <source>
        <dbReference type="SAM" id="Phobius"/>
    </source>
</evidence>
<organism evidence="2 3">
    <name type="scientific">Salmonella enterica subsp. enterica serovar Wandsworth str. A4-580</name>
    <dbReference type="NCBI Taxonomy" id="913086"/>
    <lineage>
        <taxon>Bacteria</taxon>
        <taxon>Pseudomonadati</taxon>
        <taxon>Pseudomonadota</taxon>
        <taxon>Gammaproteobacteria</taxon>
        <taxon>Enterobacterales</taxon>
        <taxon>Enterobacteriaceae</taxon>
        <taxon>Salmonella</taxon>
    </lineage>
</organism>
<comment type="caution">
    <text evidence="2">The sequence shown here is derived from an EMBL/GenBank/DDBJ whole genome shotgun (WGS) entry which is preliminary data.</text>
</comment>